<reference evidence="2 3" key="1">
    <citation type="submission" date="2014-06" db="EMBL/GenBank/DDBJ databases">
        <title>Whole Genome Sequences of Three Symbiotic Endozoicomonas Bacteria.</title>
        <authorList>
            <person name="Neave M.J."/>
            <person name="Apprill A."/>
            <person name="Voolstra C.R."/>
        </authorList>
    </citation>
    <scope>NUCLEOTIDE SEQUENCE [LARGE SCALE GENOMIC DNA]</scope>
    <source>
        <strain evidence="2 3">LMG 24815</strain>
    </source>
</reference>
<dbReference type="InterPro" id="IPR014710">
    <property type="entry name" value="RmlC-like_jellyroll"/>
</dbReference>
<dbReference type="EMBL" id="JOKG01000001">
    <property type="protein sequence ID" value="KEQ15998.1"/>
    <property type="molecule type" value="Genomic_DNA"/>
</dbReference>
<gene>
    <name evidence="2" type="ORF">GZ77_05845</name>
</gene>
<protein>
    <submittedName>
        <fullName evidence="2">Uncharacterized protein</fullName>
    </submittedName>
</protein>
<name>A0A081NC25_9GAMM</name>
<feature type="chain" id="PRO_5001760684" evidence="1">
    <location>
        <begin position="21"/>
        <end position="238"/>
    </location>
</feature>
<dbReference type="Gene3D" id="2.60.120.10">
    <property type="entry name" value="Jelly Rolls"/>
    <property type="match status" value="1"/>
</dbReference>
<feature type="signal peptide" evidence="1">
    <location>
        <begin position="1"/>
        <end position="20"/>
    </location>
</feature>
<dbReference type="InterPro" id="IPR011051">
    <property type="entry name" value="RmlC_Cupin_sf"/>
</dbReference>
<dbReference type="AlphaFoldDB" id="A0A081NC25"/>
<dbReference type="SUPFAM" id="SSF51182">
    <property type="entry name" value="RmlC-like cupins"/>
    <property type="match status" value="1"/>
</dbReference>
<organism evidence="2 3">
    <name type="scientific">Endozoicomonas montiporae</name>
    <dbReference type="NCBI Taxonomy" id="1027273"/>
    <lineage>
        <taxon>Bacteria</taxon>
        <taxon>Pseudomonadati</taxon>
        <taxon>Pseudomonadota</taxon>
        <taxon>Gammaproteobacteria</taxon>
        <taxon>Oceanospirillales</taxon>
        <taxon>Endozoicomonadaceae</taxon>
        <taxon>Endozoicomonas</taxon>
    </lineage>
</organism>
<comment type="caution">
    <text evidence="2">The sequence shown here is derived from an EMBL/GenBank/DDBJ whole genome shotgun (WGS) entry which is preliminary data.</text>
</comment>
<proteinExistence type="predicted"/>
<sequence length="238" mass="27015">MNIKKWKLSCLLLLSNSVFAYNFGEVTPESFMQGMDQLFTGYNLNPDMETGYLTGLSHLSSGLVGHPDMRAVVKNFEHLKKTTQCEQYDKESLDNKINSQPYCAKILNGLSEEFLSDFGLDGLKNDHVAAGFFYIPPNDKMVLHNHLNSNAVIVIVKGQLRSLNFDIISLPNLSKVVIQKTKDMWLSEGEVSYFGVKKDNLHELHTINEGTIFLSIYTNSYSYILMLRTQKNLPCFRA</sequence>
<accession>A0A081NC25</accession>
<keyword evidence="3" id="KW-1185">Reference proteome</keyword>
<keyword evidence="1" id="KW-0732">Signal</keyword>
<evidence type="ECO:0000256" key="1">
    <source>
        <dbReference type="SAM" id="SignalP"/>
    </source>
</evidence>
<dbReference type="RefSeq" id="WP_034873261.1">
    <property type="nucleotide sequence ID" value="NZ_JOKG01000001.1"/>
</dbReference>
<evidence type="ECO:0000313" key="2">
    <source>
        <dbReference type="EMBL" id="KEQ15998.1"/>
    </source>
</evidence>
<evidence type="ECO:0000313" key="3">
    <source>
        <dbReference type="Proteomes" id="UP000028006"/>
    </source>
</evidence>
<dbReference type="Proteomes" id="UP000028006">
    <property type="component" value="Unassembled WGS sequence"/>
</dbReference>